<dbReference type="AlphaFoldDB" id="A0A1M6PUW2"/>
<dbReference type="PROSITE" id="PS51208">
    <property type="entry name" value="AUTOTRANSPORTER"/>
    <property type="match status" value="1"/>
</dbReference>
<dbReference type="Gene3D" id="2.40.128.130">
    <property type="entry name" value="Autotransporter beta-domain"/>
    <property type="match status" value="1"/>
</dbReference>
<dbReference type="Pfam" id="PF18883">
    <property type="entry name" value="AC_1"/>
    <property type="match status" value="1"/>
</dbReference>
<organism evidence="4 5">
    <name type="scientific">Bradyrhizobium lablabi</name>
    <dbReference type="NCBI Taxonomy" id="722472"/>
    <lineage>
        <taxon>Bacteria</taxon>
        <taxon>Pseudomonadati</taxon>
        <taxon>Pseudomonadota</taxon>
        <taxon>Alphaproteobacteria</taxon>
        <taxon>Hyphomicrobiales</taxon>
        <taxon>Nitrobacteraceae</taxon>
        <taxon>Bradyrhizobium</taxon>
    </lineage>
</organism>
<dbReference type="Pfam" id="PF12951">
    <property type="entry name" value="PATR"/>
    <property type="match status" value="1"/>
</dbReference>
<dbReference type="InterPro" id="IPR011050">
    <property type="entry name" value="Pectin_lyase_fold/virulence"/>
</dbReference>
<accession>A0A1M6PUW2</accession>
<dbReference type="InterPro" id="IPR005546">
    <property type="entry name" value="Autotransporte_beta"/>
</dbReference>
<dbReference type="SUPFAM" id="SSF51126">
    <property type="entry name" value="Pectin lyase-like"/>
    <property type="match status" value="1"/>
</dbReference>
<dbReference type="InterPro" id="IPR013425">
    <property type="entry name" value="Autotrns_rpt"/>
</dbReference>
<keyword evidence="1" id="KW-0732">Signal</keyword>
<reference evidence="4 5" key="1">
    <citation type="submission" date="2016-11" db="EMBL/GenBank/DDBJ databases">
        <authorList>
            <person name="Jaros S."/>
            <person name="Januszkiewicz K."/>
            <person name="Wedrychowicz H."/>
        </authorList>
    </citation>
    <scope>NUCLEOTIDE SEQUENCE [LARGE SCALE GENOMIC DNA]</scope>
    <source>
        <strain evidence="4 5">GAS499</strain>
    </source>
</reference>
<evidence type="ECO:0000256" key="2">
    <source>
        <dbReference type="SAM" id="MobiDB-lite"/>
    </source>
</evidence>
<proteinExistence type="predicted"/>
<evidence type="ECO:0000259" key="3">
    <source>
        <dbReference type="PROSITE" id="PS51208"/>
    </source>
</evidence>
<dbReference type="Proteomes" id="UP000189935">
    <property type="component" value="Chromosome I"/>
</dbReference>
<dbReference type="InterPro" id="IPR006315">
    <property type="entry name" value="OM_autotransptr_brl_dom"/>
</dbReference>
<dbReference type="Gene3D" id="2.160.20.20">
    <property type="match status" value="1"/>
</dbReference>
<sequence>MAIADKWQQRIRRPKPYAVLTAAPRSFALIAASLPMSTVVMAALATMPAHAQNNATWLGANPGDTSFNTPGNWTPASVPTGTASFGPATVTNPNIFSPATNTLNQFQFLAGAPRYSIGVFGTLNLNNGGVGNASGNPQGTVVLSGGTLNFNNSTAGDNTIFYGNRGGAIVFNSGSTAGSADFENQTGGGTIGTITFNNGSSAGSSLIRNDSGAGIVTFAGASTAGSATILNDNPTTGDGSIIFTDTSNAGSATIQNLTAGNTITFQGSSNAGNASILNSTGSNLNFTANSTAGTSTITNNGTTTFSGSATADQANITNNATLNFTGTSTGGTAIITTNSGGTTTFSGSSNGEVAQFITNAGGTFNMSSLTSGGMTAGSIEGAGSYILGANELTTGLNNLSTTVSGVISGVGGSLIKVGTGTLTLSGANTYTGTTIIAGGTLAAGGVNVFSANSHTAVESGGTLALQGFNQTLNNGLENAGTVQLGVPGVTTPGTTLTVAGNYVGTNGILALNTLLGADGSPSDRLVVNGGTATGSTGIRITNVGGPGAETTANGIEVVNAINGATTAGAFTLANPELRAGAFDYRLFQGGSDPTVANDWFLRSSFTNGPGPEEPIGPTPPPEPLPPGVWPIIGPELATYGVVQPIARQMGLTTLGTLHERVGDAAADAACLSAVSTGSSATPDGAITKAPPVPYGNCPPGVWGRLFGQQINNHYQAFADPRATGQVAGIQTGVDVWRGSLIPGHSDTAGVYFAYGNGNVSVDGLVTNAAATAYVLQHTGSVNLNAYTLGGYWTHYGPTGWYIDAVLQGSFYNGNAATQFANLPTNGTGFISSLEAGYPIPLPWFGPRFVLEPEGQIIWQQVSFQDANDGLGPVGLGTTSGASGRLGLRGKWTISDPAGRVWQPYVLANVWRDWGANAITTFGPDPVPLMEQATRLEFAGGLSAKLLPGLSLYAQAGYQFAVSGTDGGRRDGVRGDLGLRYTW</sequence>
<feature type="region of interest" description="Disordered" evidence="2">
    <location>
        <begin position="604"/>
        <end position="624"/>
    </location>
</feature>
<evidence type="ECO:0000256" key="1">
    <source>
        <dbReference type="ARBA" id="ARBA00022729"/>
    </source>
</evidence>
<protein>
    <submittedName>
        <fullName evidence="4">Outer membrane autotransporter barrel domain-containing protein</fullName>
    </submittedName>
</protein>
<feature type="compositionally biased region" description="Pro residues" evidence="2">
    <location>
        <begin position="611"/>
        <end position="624"/>
    </location>
</feature>
<name>A0A1M6PUW2_9BRAD</name>
<dbReference type="CDD" id="cd01344">
    <property type="entry name" value="PL2_Passenger_AT"/>
    <property type="match status" value="1"/>
</dbReference>
<dbReference type="PANTHER" id="PTHR35037:SF3">
    <property type="entry name" value="C-TERMINAL REGION OF AIDA-LIKE PROTEIN"/>
    <property type="match status" value="1"/>
</dbReference>
<dbReference type="InterPro" id="IPR036709">
    <property type="entry name" value="Autotransporte_beta_dom_sf"/>
</dbReference>
<dbReference type="NCBIfam" id="TIGR01414">
    <property type="entry name" value="autotrans_barl"/>
    <property type="match status" value="1"/>
</dbReference>
<dbReference type="EMBL" id="LT670844">
    <property type="protein sequence ID" value="SHK11729.1"/>
    <property type="molecule type" value="Genomic_DNA"/>
</dbReference>
<dbReference type="GO" id="GO:0019867">
    <property type="term" value="C:outer membrane"/>
    <property type="evidence" value="ECO:0007669"/>
    <property type="project" value="InterPro"/>
</dbReference>
<dbReference type="InterPro" id="IPR051551">
    <property type="entry name" value="Autotransporter_adhesion"/>
</dbReference>
<gene>
    <name evidence="4" type="ORF">SAMN05444159_2459</name>
</gene>
<dbReference type="Pfam" id="PF03797">
    <property type="entry name" value="Autotransporter"/>
    <property type="match status" value="1"/>
</dbReference>
<dbReference type="InterPro" id="IPR043990">
    <property type="entry name" value="AC_1"/>
</dbReference>
<dbReference type="SMART" id="SM00869">
    <property type="entry name" value="Autotransporter"/>
    <property type="match status" value="1"/>
</dbReference>
<dbReference type="InterPro" id="IPR012332">
    <property type="entry name" value="Autotransporter_pectin_lyase_C"/>
</dbReference>
<evidence type="ECO:0000313" key="5">
    <source>
        <dbReference type="Proteomes" id="UP000189935"/>
    </source>
</evidence>
<dbReference type="RefSeq" id="WP_244562275.1">
    <property type="nucleotide sequence ID" value="NZ_LT670844.1"/>
</dbReference>
<feature type="domain" description="Autotransporter" evidence="3">
    <location>
        <begin position="694"/>
        <end position="982"/>
    </location>
</feature>
<dbReference type="NCBIfam" id="TIGR02601">
    <property type="entry name" value="autotrns_rpt"/>
    <property type="match status" value="1"/>
</dbReference>
<dbReference type="PANTHER" id="PTHR35037">
    <property type="entry name" value="C-TERMINAL REGION OF AIDA-LIKE PROTEIN"/>
    <property type="match status" value="1"/>
</dbReference>
<dbReference type="SUPFAM" id="SSF103515">
    <property type="entry name" value="Autotransporter"/>
    <property type="match status" value="1"/>
</dbReference>
<evidence type="ECO:0000313" key="4">
    <source>
        <dbReference type="EMBL" id="SHK11729.1"/>
    </source>
</evidence>